<feature type="region of interest" description="Disordered" evidence="10">
    <location>
        <begin position="353"/>
        <end position="378"/>
    </location>
</feature>
<dbReference type="EnsemblProtists" id="Phyra95641">
    <property type="protein sequence ID" value="Phyra95641"/>
    <property type="gene ID" value="Phyra95641"/>
</dbReference>
<evidence type="ECO:0000256" key="7">
    <source>
        <dbReference type="ARBA" id="ARBA00023204"/>
    </source>
</evidence>
<dbReference type="GO" id="GO:0004842">
    <property type="term" value="F:ubiquitin-protein transferase activity"/>
    <property type="evidence" value="ECO:0000318"/>
    <property type="project" value="GO_Central"/>
</dbReference>
<dbReference type="Gene3D" id="3.30.40.10">
    <property type="entry name" value="Zinc/RING finger domain, C3HC4 (zinc finger)"/>
    <property type="match status" value="1"/>
</dbReference>
<reference evidence="14" key="1">
    <citation type="journal article" date="2006" name="Science">
        <title>Phytophthora genome sequences uncover evolutionary origins and mechanisms of pathogenesis.</title>
        <authorList>
            <person name="Tyler B.M."/>
            <person name="Tripathy S."/>
            <person name="Zhang X."/>
            <person name="Dehal P."/>
            <person name="Jiang R.H."/>
            <person name="Aerts A."/>
            <person name="Arredondo F.D."/>
            <person name="Baxter L."/>
            <person name="Bensasson D."/>
            <person name="Beynon J.L."/>
            <person name="Chapman J."/>
            <person name="Damasceno C.M."/>
            <person name="Dorrance A.E."/>
            <person name="Dou D."/>
            <person name="Dickerman A.W."/>
            <person name="Dubchak I.L."/>
            <person name="Garbelotto M."/>
            <person name="Gijzen M."/>
            <person name="Gordon S.G."/>
            <person name="Govers F."/>
            <person name="Grunwald N.J."/>
            <person name="Huang W."/>
            <person name="Ivors K.L."/>
            <person name="Jones R.W."/>
            <person name="Kamoun S."/>
            <person name="Krampis K."/>
            <person name="Lamour K.H."/>
            <person name="Lee M.K."/>
            <person name="McDonald W.H."/>
            <person name="Medina M."/>
            <person name="Meijer H.J."/>
            <person name="Nordberg E.K."/>
            <person name="Maclean D.J."/>
            <person name="Ospina-Giraldo M.D."/>
            <person name="Morris P.F."/>
            <person name="Phuntumart V."/>
            <person name="Putnam N.H."/>
            <person name="Rash S."/>
            <person name="Rose J.K."/>
            <person name="Sakihama Y."/>
            <person name="Salamov A.A."/>
            <person name="Savidor A."/>
            <person name="Scheuring C.F."/>
            <person name="Smith B.M."/>
            <person name="Sobral B.W."/>
            <person name="Terry A."/>
            <person name="Torto-Alalibo T.A."/>
            <person name="Win J."/>
            <person name="Xu Z."/>
            <person name="Zhang H."/>
            <person name="Grigoriev I.V."/>
            <person name="Rokhsar D.S."/>
            <person name="Boore J.L."/>
        </authorList>
    </citation>
    <scope>NUCLEOTIDE SEQUENCE [LARGE SCALE GENOMIC DNA]</scope>
    <source>
        <strain evidence="14">Pr102</strain>
    </source>
</reference>
<dbReference type="PROSITE" id="PS50089">
    <property type="entry name" value="ZF_RING_2"/>
    <property type="match status" value="1"/>
</dbReference>
<dbReference type="SUPFAM" id="SSF57850">
    <property type="entry name" value="RING/U-box"/>
    <property type="match status" value="1"/>
</dbReference>
<dbReference type="STRING" id="164328.H3HCZ7"/>
<dbReference type="VEuPathDB" id="FungiDB:KRP23_10452"/>
<evidence type="ECO:0000313" key="13">
    <source>
        <dbReference type="EnsemblProtists" id="Phyra95641"/>
    </source>
</evidence>
<dbReference type="InterPro" id="IPR031099">
    <property type="entry name" value="BRCA1-associated"/>
</dbReference>
<reference evidence="13" key="2">
    <citation type="submission" date="2015-06" db="UniProtKB">
        <authorList>
            <consortium name="EnsemblProtists"/>
        </authorList>
    </citation>
    <scope>IDENTIFICATION</scope>
    <source>
        <strain evidence="13">Pr102</strain>
    </source>
</reference>
<comment type="subcellular location">
    <subcellularLocation>
        <location evidence="1">Nucleus</location>
    </subcellularLocation>
</comment>
<dbReference type="InterPro" id="IPR001841">
    <property type="entry name" value="Znf_RING"/>
</dbReference>
<keyword evidence="2" id="KW-0479">Metal-binding</keyword>
<evidence type="ECO:0000259" key="11">
    <source>
        <dbReference type="PROSITE" id="PS50089"/>
    </source>
</evidence>
<protein>
    <recommendedName>
        <fullName evidence="15">RING-type domain-containing protein</fullName>
    </recommendedName>
</protein>
<feature type="region of interest" description="Disordered" evidence="10">
    <location>
        <begin position="119"/>
        <end position="147"/>
    </location>
</feature>
<evidence type="ECO:0008006" key="15">
    <source>
        <dbReference type="Google" id="ProtNLM"/>
    </source>
</evidence>
<evidence type="ECO:0000256" key="3">
    <source>
        <dbReference type="ARBA" id="ARBA00022737"/>
    </source>
</evidence>
<dbReference type="HOGENOM" id="CLU_022788_0_0_1"/>
<dbReference type="Proteomes" id="UP000005238">
    <property type="component" value="Unassembled WGS sequence"/>
</dbReference>
<dbReference type="PANTHER" id="PTHR13763">
    <property type="entry name" value="BREAST CANCER TYPE 1 SUSCEPTIBILITY PROTEIN BRCA1"/>
    <property type="match status" value="1"/>
</dbReference>
<keyword evidence="3" id="KW-0677">Repeat</keyword>
<keyword evidence="5 9" id="KW-0863">Zinc-finger</keyword>
<accession>H3HCZ7</accession>
<dbReference type="GO" id="GO:0070531">
    <property type="term" value="C:BRCA1-A complex"/>
    <property type="evidence" value="ECO:0000318"/>
    <property type="project" value="GO_Central"/>
</dbReference>
<keyword evidence="14" id="KW-1185">Reference proteome</keyword>
<dbReference type="InterPro" id="IPR013083">
    <property type="entry name" value="Znf_RING/FYVE/PHD"/>
</dbReference>
<dbReference type="PROSITE" id="PS50172">
    <property type="entry name" value="BRCT"/>
    <property type="match status" value="1"/>
</dbReference>
<evidence type="ECO:0000256" key="1">
    <source>
        <dbReference type="ARBA" id="ARBA00004123"/>
    </source>
</evidence>
<evidence type="ECO:0000259" key="12">
    <source>
        <dbReference type="PROSITE" id="PS50172"/>
    </source>
</evidence>
<evidence type="ECO:0000256" key="4">
    <source>
        <dbReference type="ARBA" id="ARBA00022763"/>
    </source>
</evidence>
<evidence type="ECO:0000256" key="9">
    <source>
        <dbReference type="PROSITE-ProRule" id="PRU00175"/>
    </source>
</evidence>
<dbReference type="InterPro" id="IPR017907">
    <property type="entry name" value="Znf_RING_CS"/>
</dbReference>
<dbReference type="Pfam" id="PF13923">
    <property type="entry name" value="zf-C3HC4_2"/>
    <property type="match status" value="1"/>
</dbReference>
<dbReference type="GO" id="GO:0008270">
    <property type="term" value="F:zinc ion binding"/>
    <property type="evidence" value="ECO:0007669"/>
    <property type="project" value="UniProtKB-KW"/>
</dbReference>
<keyword evidence="8" id="KW-0539">Nucleus</keyword>
<dbReference type="GO" id="GO:0000724">
    <property type="term" value="P:double-strand break repair via homologous recombination"/>
    <property type="evidence" value="ECO:0000318"/>
    <property type="project" value="GO_Central"/>
</dbReference>
<dbReference type="InterPro" id="IPR036420">
    <property type="entry name" value="BRCT_dom_sf"/>
</dbReference>
<evidence type="ECO:0000256" key="6">
    <source>
        <dbReference type="ARBA" id="ARBA00022833"/>
    </source>
</evidence>
<evidence type="ECO:0000256" key="10">
    <source>
        <dbReference type="SAM" id="MobiDB-lite"/>
    </source>
</evidence>
<organism evidence="13 14">
    <name type="scientific">Phytophthora ramorum</name>
    <name type="common">Sudden oak death agent</name>
    <dbReference type="NCBI Taxonomy" id="164328"/>
    <lineage>
        <taxon>Eukaryota</taxon>
        <taxon>Sar</taxon>
        <taxon>Stramenopiles</taxon>
        <taxon>Oomycota</taxon>
        <taxon>Peronosporomycetes</taxon>
        <taxon>Peronosporales</taxon>
        <taxon>Peronosporaceae</taxon>
        <taxon>Phytophthora</taxon>
    </lineage>
</organism>
<evidence type="ECO:0000256" key="2">
    <source>
        <dbReference type="ARBA" id="ARBA00022723"/>
    </source>
</evidence>
<dbReference type="VEuPathDB" id="FungiDB:KRP22_13256"/>
<keyword evidence="6" id="KW-0862">Zinc</keyword>
<evidence type="ECO:0000256" key="8">
    <source>
        <dbReference type="ARBA" id="ARBA00023242"/>
    </source>
</evidence>
<dbReference type="Gene3D" id="3.40.50.10190">
    <property type="entry name" value="BRCT domain"/>
    <property type="match status" value="2"/>
</dbReference>
<keyword evidence="7" id="KW-0234">DNA repair</keyword>
<dbReference type="InterPro" id="IPR001357">
    <property type="entry name" value="BRCT_dom"/>
</dbReference>
<feature type="domain" description="RING-type" evidence="11">
    <location>
        <begin position="22"/>
        <end position="60"/>
    </location>
</feature>
<evidence type="ECO:0000313" key="14">
    <source>
        <dbReference type="Proteomes" id="UP000005238"/>
    </source>
</evidence>
<dbReference type="SUPFAM" id="SSF52113">
    <property type="entry name" value="BRCT domain"/>
    <property type="match status" value="2"/>
</dbReference>
<dbReference type="GO" id="GO:0045944">
    <property type="term" value="P:positive regulation of transcription by RNA polymerase II"/>
    <property type="evidence" value="ECO:0000318"/>
    <property type="project" value="GO_Central"/>
</dbReference>
<feature type="domain" description="BRCT" evidence="12">
    <location>
        <begin position="421"/>
        <end position="531"/>
    </location>
</feature>
<dbReference type="InParanoid" id="H3HCZ7"/>
<sequence>MPPWTLKRLERAVETFSAQLQCAICLCAYDNPVSLPCNHCFCEECIHRALELKTLCPICKAPAKKRRLRYDTTMLCAAPEDAAAEKQPQSIEMKTTKQTTEKQVTTAPSDVKIAAAKPVKVAATTPERRSPPRRRAQTKNSPGSQTQTLMDAWITGGSTSLRPQLVKMKTEKQTTPVRRASPRRRDLYSEMASPMSPALFEISAPRAAKTQVAEAIAGSSAERLHCEDTMTQIDNVDEQRWSGADAAGADETQLEAKALSPQRVPGAFIRRPAEDIASDSTPSHSARKRQRRRPSEIMASPNAGAPKTRPSPHSENKIDEWAELLGAEVVQYWSNHVTHLIVKCVSAEEVKDEERSMDESDSKSPPQARKDGKRKLFSDPKPGRWVKIRSLKYLKALVAGRWIVSDEWLQDHGGYVDRSNVGTMLFADFCFHLIGEFLPPMPPVTELNSLICMGGGKLIPFMDDIPDEMHKRENRTRKLIIVSDKLNPNALRQQTRHLKAKSQVKAVSAAIIVNYLWVINSISEAKLRELP</sequence>
<keyword evidence="4" id="KW-0227">DNA damage</keyword>
<dbReference type="OMA" id="APAESMC"/>
<dbReference type="GO" id="GO:0031436">
    <property type="term" value="C:BRCA1-BARD1 complex"/>
    <property type="evidence" value="ECO:0000318"/>
    <property type="project" value="GO_Central"/>
</dbReference>
<dbReference type="eggNOG" id="KOG4362">
    <property type="taxonomic scope" value="Eukaryota"/>
</dbReference>
<name>H3HCZ7_PHYRM</name>
<dbReference type="PANTHER" id="PTHR13763:SF0">
    <property type="entry name" value="BREAST CANCER TYPE 1 SUSCEPTIBILITY PROTEIN"/>
    <property type="match status" value="1"/>
</dbReference>
<proteinExistence type="predicted"/>
<dbReference type="SMART" id="SM00184">
    <property type="entry name" value="RING"/>
    <property type="match status" value="1"/>
</dbReference>
<evidence type="ECO:0000256" key="5">
    <source>
        <dbReference type="ARBA" id="ARBA00022771"/>
    </source>
</evidence>
<dbReference type="PROSITE" id="PS00518">
    <property type="entry name" value="ZF_RING_1"/>
    <property type="match status" value="1"/>
</dbReference>
<feature type="region of interest" description="Disordered" evidence="10">
    <location>
        <begin position="271"/>
        <end position="315"/>
    </location>
</feature>
<dbReference type="AlphaFoldDB" id="H3HCZ7"/>
<dbReference type="EMBL" id="DS566044">
    <property type="status" value="NOT_ANNOTATED_CDS"/>
    <property type="molecule type" value="Genomic_DNA"/>
</dbReference>